<dbReference type="RefSeq" id="XP_056546536.1">
    <property type="nucleotide sequence ID" value="XM_056682930.1"/>
</dbReference>
<organism evidence="2 3">
    <name type="scientific">Penicillium canariense</name>
    <dbReference type="NCBI Taxonomy" id="189055"/>
    <lineage>
        <taxon>Eukaryota</taxon>
        <taxon>Fungi</taxon>
        <taxon>Dikarya</taxon>
        <taxon>Ascomycota</taxon>
        <taxon>Pezizomycotina</taxon>
        <taxon>Eurotiomycetes</taxon>
        <taxon>Eurotiomycetidae</taxon>
        <taxon>Eurotiales</taxon>
        <taxon>Aspergillaceae</taxon>
        <taxon>Penicillium</taxon>
    </lineage>
</organism>
<dbReference type="Proteomes" id="UP001149163">
    <property type="component" value="Unassembled WGS sequence"/>
</dbReference>
<evidence type="ECO:0000313" key="3">
    <source>
        <dbReference type="Proteomes" id="UP001149163"/>
    </source>
</evidence>
<evidence type="ECO:0000256" key="1">
    <source>
        <dbReference type="SAM" id="MobiDB-lite"/>
    </source>
</evidence>
<comment type="caution">
    <text evidence="2">The sequence shown here is derived from an EMBL/GenBank/DDBJ whole genome shotgun (WGS) entry which is preliminary data.</text>
</comment>
<feature type="region of interest" description="Disordered" evidence="1">
    <location>
        <begin position="146"/>
        <end position="181"/>
    </location>
</feature>
<name>A0A9W9IDZ5_9EURO</name>
<feature type="compositionally biased region" description="Basic residues" evidence="1">
    <location>
        <begin position="160"/>
        <end position="169"/>
    </location>
</feature>
<accession>A0A9W9IDZ5</accession>
<proteinExistence type="predicted"/>
<protein>
    <submittedName>
        <fullName evidence="2">Uncharacterized protein</fullName>
    </submittedName>
</protein>
<gene>
    <name evidence="2" type="ORF">N7482_000805</name>
</gene>
<feature type="compositionally biased region" description="Low complexity" evidence="1">
    <location>
        <begin position="282"/>
        <end position="302"/>
    </location>
</feature>
<keyword evidence="3" id="KW-1185">Reference proteome</keyword>
<dbReference type="AlphaFoldDB" id="A0A9W9IDZ5"/>
<reference evidence="2" key="1">
    <citation type="submission" date="2022-11" db="EMBL/GenBank/DDBJ databases">
        <authorList>
            <person name="Petersen C."/>
        </authorList>
    </citation>
    <scope>NUCLEOTIDE SEQUENCE</scope>
    <source>
        <strain evidence="2">IBT 26290</strain>
    </source>
</reference>
<feature type="region of interest" description="Disordered" evidence="1">
    <location>
        <begin position="48"/>
        <end position="67"/>
    </location>
</feature>
<dbReference type="EMBL" id="JAPQKN010000001">
    <property type="protein sequence ID" value="KAJ5174928.1"/>
    <property type="molecule type" value="Genomic_DNA"/>
</dbReference>
<feature type="region of interest" description="Disordered" evidence="1">
    <location>
        <begin position="280"/>
        <end position="319"/>
    </location>
</feature>
<evidence type="ECO:0000313" key="2">
    <source>
        <dbReference type="EMBL" id="KAJ5174928.1"/>
    </source>
</evidence>
<sequence length="319" mass="36429">MQGYYETVGPDWTGVETPYQTAFMGVNPSPYCTEPMVPHPAILTPISLPDSSFHPSPALGHHSQTQEYPPQEYRYSISDSVQPQGLGISAPFPSEYPRTTAPTTNYIYAPNDTQYGMGYTPSMSPSAPAHKRMKRTFILPHPEGIERMKHERSQSTPARMPRKPRAPGRGRRDPKAEEEDAFVEDLREQNVAWKMVRQLYSERFNKDASEARLQMRLLRRRKERLARWDDRDVQLLISASEMWEVEKYQFVAEKMKVMGSTKHYTPEQCKAQLCHLESKLRPQAQDSSSDSPSVISDPADSPTIPLSTSRKRARPESED</sequence>
<dbReference type="OrthoDB" id="5421421at2759"/>
<dbReference type="GeneID" id="81422106"/>
<reference evidence="2" key="2">
    <citation type="journal article" date="2023" name="IMA Fungus">
        <title>Comparative genomic study of the Penicillium genus elucidates a diverse pangenome and 15 lateral gene transfer events.</title>
        <authorList>
            <person name="Petersen C."/>
            <person name="Sorensen T."/>
            <person name="Nielsen M.R."/>
            <person name="Sondergaard T.E."/>
            <person name="Sorensen J.L."/>
            <person name="Fitzpatrick D.A."/>
            <person name="Frisvad J.C."/>
            <person name="Nielsen K.L."/>
        </authorList>
    </citation>
    <scope>NUCLEOTIDE SEQUENCE</scope>
    <source>
        <strain evidence="2">IBT 26290</strain>
    </source>
</reference>